<dbReference type="InterPro" id="IPR019595">
    <property type="entry name" value="DUF2470"/>
</dbReference>
<proteinExistence type="predicted"/>
<dbReference type="Proteomes" id="UP000006727">
    <property type="component" value="Chromosome 3"/>
</dbReference>
<dbReference type="GeneID" id="112279386"/>
<dbReference type="GO" id="GO:0005737">
    <property type="term" value="C:cytoplasm"/>
    <property type="evidence" value="ECO:0007669"/>
    <property type="project" value="UniProtKB-ARBA"/>
</dbReference>
<dbReference type="OrthoDB" id="2138282at2759"/>
<dbReference type="AlphaFoldDB" id="A0A2K1KTA0"/>
<dbReference type="OMA" id="YHKAHDF"/>
<evidence type="ECO:0000313" key="5">
    <source>
        <dbReference type="Proteomes" id="UP000006727"/>
    </source>
</evidence>
<protein>
    <recommendedName>
        <fullName evidence="6">DUF2470 domain-containing protein</fullName>
    </recommendedName>
</protein>
<dbReference type="EnsemblPlants" id="Pp3c3_4160V3.1">
    <property type="protein sequence ID" value="Pp3c3_4160V3.1"/>
    <property type="gene ID" value="Pp3c3_4160"/>
</dbReference>
<dbReference type="EnsemblPlants" id="Pp3c3_4160V3.2">
    <property type="protein sequence ID" value="Pp3c3_4160V3.2"/>
    <property type="gene ID" value="Pp3c3_4160"/>
</dbReference>
<dbReference type="PaxDb" id="3218-PP1S1_636V6.1"/>
<evidence type="ECO:0000313" key="3">
    <source>
        <dbReference type="EMBL" id="PNR56999.1"/>
    </source>
</evidence>
<dbReference type="InterPro" id="IPR012349">
    <property type="entry name" value="Split_barrel_FMN-bd"/>
</dbReference>
<dbReference type="Gramene" id="Pp3c3_4160V3.1">
    <property type="protein sequence ID" value="Pp3c3_4160V3.1"/>
    <property type="gene ID" value="Pp3c3_4160"/>
</dbReference>
<evidence type="ECO:0008006" key="6">
    <source>
        <dbReference type="Google" id="ProtNLM"/>
    </source>
</evidence>
<dbReference type="InterPro" id="IPR055343">
    <property type="entry name" value="CREG_beta-barrel"/>
</dbReference>
<dbReference type="Pfam" id="PF10615">
    <property type="entry name" value="DUF2470"/>
    <property type="match status" value="1"/>
</dbReference>
<feature type="domain" description="DUF2470" evidence="1">
    <location>
        <begin position="282"/>
        <end position="355"/>
    </location>
</feature>
<dbReference type="PANTHER" id="PTHR13343">
    <property type="entry name" value="CREG1 PROTEIN"/>
    <property type="match status" value="1"/>
</dbReference>
<reference evidence="3 5" key="1">
    <citation type="journal article" date="2008" name="Science">
        <title>The Physcomitrella genome reveals evolutionary insights into the conquest of land by plants.</title>
        <authorList>
            <person name="Rensing S."/>
            <person name="Lang D."/>
            <person name="Zimmer A."/>
            <person name="Terry A."/>
            <person name="Salamov A."/>
            <person name="Shapiro H."/>
            <person name="Nishiyama T."/>
            <person name="Perroud P.-F."/>
            <person name="Lindquist E."/>
            <person name="Kamisugi Y."/>
            <person name="Tanahashi T."/>
            <person name="Sakakibara K."/>
            <person name="Fujita T."/>
            <person name="Oishi K."/>
            <person name="Shin-I T."/>
            <person name="Kuroki Y."/>
            <person name="Toyoda A."/>
            <person name="Suzuki Y."/>
            <person name="Hashimoto A."/>
            <person name="Yamaguchi K."/>
            <person name="Sugano A."/>
            <person name="Kohara Y."/>
            <person name="Fujiyama A."/>
            <person name="Anterola A."/>
            <person name="Aoki S."/>
            <person name="Ashton N."/>
            <person name="Barbazuk W.B."/>
            <person name="Barker E."/>
            <person name="Bennetzen J."/>
            <person name="Bezanilla M."/>
            <person name="Blankenship R."/>
            <person name="Cho S.H."/>
            <person name="Dutcher S."/>
            <person name="Estelle M."/>
            <person name="Fawcett J.A."/>
            <person name="Gundlach H."/>
            <person name="Hanada K."/>
            <person name="Heyl A."/>
            <person name="Hicks K.A."/>
            <person name="Hugh J."/>
            <person name="Lohr M."/>
            <person name="Mayer K."/>
            <person name="Melkozernov A."/>
            <person name="Murata T."/>
            <person name="Nelson D."/>
            <person name="Pils B."/>
            <person name="Prigge M."/>
            <person name="Reiss B."/>
            <person name="Renner T."/>
            <person name="Rombauts S."/>
            <person name="Rushton P."/>
            <person name="Sanderfoot A."/>
            <person name="Schween G."/>
            <person name="Shiu S.-H."/>
            <person name="Stueber K."/>
            <person name="Theodoulou F.L."/>
            <person name="Tu H."/>
            <person name="Van de Peer Y."/>
            <person name="Verrier P.J."/>
            <person name="Waters E."/>
            <person name="Wood A."/>
            <person name="Yang L."/>
            <person name="Cove D."/>
            <person name="Cuming A."/>
            <person name="Hasebe M."/>
            <person name="Lucas S."/>
            <person name="Mishler D.B."/>
            <person name="Reski R."/>
            <person name="Grigoriev I."/>
            <person name="Quatrano R.S."/>
            <person name="Boore J.L."/>
        </authorList>
    </citation>
    <scope>NUCLEOTIDE SEQUENCE [LARGE SCALE GENOMIC DNA]</scope>
    <source>
        <strain evidence="4 5">cv. Gransden 2004</strain>
    </source>
</reference>
<sequence length="361" mass="39094">MAIRIAVPLSTCPRVAASATVATTWRGFSQGAQASVAASGRELRHGCLLRDCSSRSLSRWVRHTGDSTLGDGALRVRSSRPFSMVASSATGPASQAIPDEKLDEETKFWEQIRTHQKAAARLSKVDDARTLVATSSTATLSTISQKYDGFPLGSLVLYATDDSGRPILVISSLSPHTKDLETNPKCSLLVARDAGDISDTVVTIIGDAEMVSDAEWANVRASYLKKHPQAFWVDFGDFRLVRIMPKKIRYLAGSATAFVTFGELDGEEYLAGAVDPIAQFTAPIAGHMNRDHADQTKSIAEKSLGVKIEYAKMLQVDRLGFNIEAGHDGKPVKLRIPFPRPAQDRKDVKNLIVELLQGAAS</sequence>
<feature type="domain" description="CREG-like beta-barrel" evidence="2">
    <location>
        <begin position="123"/>
        <end position="252"/>
    </location>
</feature>
<evidence type="ECO:0000259" key="1">
    <source>
        <dbReference type="Pfam" id="PF10615"/>
    </source>
</evidence>
<dbReference type="SUPFAM" id="SSF50475">
    <property type="entry name" value="FMN-binding split barrel"/>
    <property type="match status" value="1"/>
</dbReference>
<dbReference type="Gramene" id="Pp3c3_4160V3.2">
    <property type="protein sequence ID" value="Pp3c3_4160V3.2"/>
    <property type="gene ID" value="Pp3c3_4160"/>
</dbReference>
<dbReference type="STRING" id="3218.A0A2K1KTA0"/>
<organism evidence="3">
    <name type="scientific">Physcomitrium patens</name>
    <name type="common">Spreading-leaved earth moss</name>
    <name type="synonym">Physcomitrella patens</name>
    <dbReference type="NCBI Taxonomy" id="3218"/>
    <lineage>
        <taxon>Eukaryota</taxon>
        <taxon>Viridiplantae</taxon>
        <taxon>Streptophyta</taxon>
        <taxon>Embryophyta</taxon>
        <taxon>Bryophyta</taxon>
        <taxon>Bryophytina</taxon>
        <taxon>Bryopsida</taxon>
        <taxon>Funariidae</taxon>
        <taxon>Funariales</taxon>
        <taxon>Funariaceae</taxon>
        <taxon>Physcomitrium</taxon>
    </lineage>
</organism>
<dbReference type="InterPro" id="IPR037119">
    <property type="entry name" value="Haem_oxidase_HugZ-like_sf"/>
</dbReference>
<evidence type="ECO:0000259" key="2">
    <source>
        <dbReference type="Pfam" id="PF13883"/>
    </source>
</evidence>
<evidence type="ECO:0000313" key="4">
    <source>
        <dbReference type="EnsemblPlants" id="Pp3c3_4160V3.1"/>
    </source>
</evidence>
<reference evidence="4" key="3">
    <citation type="submission" date="2020-12" db="UniProtKB">
        <authorList>
            <consortium name="EnsemblPlants"/>
        </authorList>
    </citation>
    <scope>IDENTIFICATION</scope>
</reference>
<dbReference type="EMBL" id="ABEU02000003">
    <property type="protein sequence ID" value="PNR56999.1"/>
    <property type="molecule type" value="Genomic_DNA"/>
</dbReference>
<accession>A0A2K1KTA0</accession>
<gene>
    <name evidence="4" type="primary">LOC112279386</name>
    <name evidence="3" type="ORF">PHYPA_003992</name>
</gene>
<dbReference type="Gene3D" id="3.20.180.10">
    <property type="entry name" value="PNP-oxidase-like"/>
    <property type="match status" value="1"/>
</dbReference>
<name>A0A2K1KTA0_PHYPA</name>
<reference evidence="3 5" key="2">
    <citation type="journal article" date="2018" name="Plant J.">
        <title>The Physcomitrella patens chromosome-scale assembly reveals moss genome structure and evolution.</title>
        <authorList>
            <person name="Lang D."/>
            <person name="Ullrich K.K."/>
            <person name="Murat F."/>
            <person name="Fuchs J."/>
            <person name="Jenkins J."/>
            <person name="Haas F.B."/>
            <person name="Piednoel M."/>
            <person name="Gundlach H."/>
            <person name="Van Bel M."/>
            <person name="Meyberg R."/>
            <person name="Vives C."/>
            <person name="Morata J."/>
            <person name="Symeonidi A."/>
            <person name="Hiss M."/>
            <person name="Muchero W."/>
            <person name="Kamisugi Y."/>
            <person name="Saleh O."/>
            <person name="Blanc G."/>
            <person name="Decker E.L."/>
            <person name="van Gessel N."/>
            <person name="Grimwood J."/>
            <person name="Hayes R.D."/>
            <person name="Graham S.W."/>
            <person name="Gunter L.E."/>
            <person name="McDaniel S.F."/>
            <person name="Hoernstein S.N.W."/>
            <person name="Larsson A."/>
            <person name="Li F.W."/>
            <person name="Perroud P.F."/>
            <person name="Phillips J."/>
            <person name="Ranjan P."/>
            <person name="Rokshar D.S."/>
            <person name="Rothfels C.J."/>
            <person name="Schneider L."/>
            <person name="Shu S."/>
            <person name="Stevenson D.W."/>
            <person name="Thummler F."/>
            <person name="Tillich M."/>
            <person name="Villarreal Aguilar J.C."/>
            <person name="Widiez T."/>
            <person name="Wong G.K."/>
            <person name="Wymore A."/>
            <person name="Zhang Y."/>
            <person name="Zimmer A.D."/>
            <person name="Quatrano R.S."/>
            <person name="Mayer K.F.X."/>
            <person name="Goodstein D."/>
            <person name="Casacuberta J.M."/>
            <person name="Vandepoele K."/>
            <person name="Reski R."/>
            <person name="Cuming A.C."/>
            <person name="Tuskan G.A."/>
            <person name="Maumus F."/>
            <person name="Salse J."/>
            <person name="Schmutz J."/>
            <person name="Rensing S.A."/>
        </authorList>
    </citation>
    <scope>NUCLEOTIDE SEQUENCE [LARGE SCALE GENOMIC DNA]</scope>
    <source>
        <strain evidence="4 5">cv. Gransden 2004</strain>
    </source>
</reference>
<dbReference type="RefSeq" id="XP_024369544.1">
    <property type="nucleotide sequence ID" value="XM_024513776.2"/>
</dbReference>
<dbReference type="Pfam" id="PF13883">
    <property type="entry name" value="CREG_beta-barrel"/>
    <property type="match status" value="1"/>
</dbReference>
<dbReference type="PANTHER" id="PTHR13343:SF24">
    <property type="entry name" value="OS07G0573800 PROTEIN"/>
    <property type="match status" value="1"/>
</dbReference>
<dbReference type="Gene3D" id="2.30.110.10">
    <property type="entry name" value="Electron Transport, Fmn-binding Protein, Chain A"/>
    <property type="match status" value="1"/>
</dbReference>
<keyword evidence="5" id="KW-1185">Reference proteome</keyword>